<feature type="transmembrane region" description="Helical" evidence="2">
    <location>
        <begin position="27"/>
        <end position="52"/>
    </location>
</feature>
<dbReference type="Proteomes" id="UP000663864">
    <property type="component" value="Unassembled WGS sequence"/>
</dbReference>
<accession>A0A814ACN9</accession>
<evidence type="ECO:0000313" key="3">
    <source>
        <dbReference type="EMBL" id="CAF0913132.1"/>
    </source>
</evidence>
<keyword evidence="2" id="KW-1133">Transmembrane helix</keyword>
<evidence type="ECO:0000256" key="1">
    <source>
        <dbReference type="SAM" id="MobiDB-lite"/>
    </source>
</evidence>
<gene>
    <name evidence="3" type="ORF">ZHD862_LOCUS7996</name>
</gene>
<sequence length="169" mass="18918">MLFLNGRTRNPMMPPMNMRNGLYTYKLTNFFVICGSLVIVIGLILIVIGVIYEVNSTKFIGIGLICFGIFCFLMKIICLYGKLDICYNNWIYRTRVAPVKHDSSQPKPIGTLSISPRPKSPGTIQKQSSVVPPEDPTHRTVISAIEIHNVLTEQSIKNDVTINNSNNMA</sequence>
<keyword evidence="2" id="KW-0812">Transmembrane</keyword>
<feature type="transmembrane region" description="Helical" evidence="2">
    <location>
        <begin position="58"/>
        <end position="80"/>
    </location>
</feature>
<reference evidence="3" key="1">
    <citation type="submission" date="2021-02" db="EMBL/GenBank/DDBJ databases">
        <authorList>
            <person name="Nowell W R."/>
        </authorList>
    </citation>
    <scope>NUCLEOTIDE SEQUENCE</scope>
</reference>
<comment type="caution">
    <text evidence="3">The sequence shown here is derived from an EMBL/GenBank/DDBJ whole genome shotgun (WGS) entry which is preliminary data.</text>
</comment>
<organism evidence="3 4">
    <name type="scientific">Rotaria sordida</name>
    <dbReference type="NCBI Taxonomy" id="392033"/>
    <lineage>
        <taxon>Eukaryota</taxon>
        <taxon>Metazoa</taxon>
        <taxon>Spiralia</taxon>
        <taxon>Gnathifera</taxon>
        <taxon>Rotifera</taxon>
        <taxon>Eurotatoria</taxon>
        <taxon>Bdelloidea</taxon>
        <taxon>Philodinida</taxon>
        <taxon>Philodinidae</taxon>
        <taxon>Rotaria</taxon>
    </lineage>
</organism>
<proteinExistence type="predicted"/>
<dbReference type="AlphaFoldDB" id="A0A814ACN9"/>
<keyword evidence="2" id="KW-0472">Membrane</keyword>
<protein>
    <submittedName>
        <fullName evidence="3">Uncharacterized protein</fullName>
    </submittedName>
</protein>
<evidence type="ECO:0000256" key="2">
    <source>
        <dbReference type="SAM" id="Phobius"/>
    </source>
</evidence>
<evidence type="ECO:0000313" key="4">
    <source>
        <dbReference type="Proteomes" id="UP000663864"/>
    </source>
</evidence>
<dbReference type="EMBL" id="CAJNOT010000252">
    <property type="protein sequence ID" value="CAF0913132.1"/>
    <property type="molecule type" value="Genomic_DNA"/>
</dbReference>
<name>A0A814ACN9_9BILA</name>
<feature type="region of interest" description="Disordered" evidence="1">
    <location>
        <begin position="100"/>
        <end position="136"/>
    </location>
</feature>